<reference evidence="2" key="1">
    <citation type="journal article" date="2020" name="bioRxiv">
        <title>Hybrid origin of Populus tomentosa Carr. identified through genome sequencing and phylogenomic analysis.</title>
        <authorList>
            <person name="An X."/>
            <person name="Gao K."/>
            <person name="Chen Z."/>
            <person name="Li J."/>
            <person name="Yang X."/>
            <person name="Yang X."/>
            <person name="Zhou J."/>
            <person name="Guo T."/>
            <person name="Zhao T."/>
            <person name="Huang S."/>
            <person name="Miao D."/>
            <person name="Khan W.U."/>
            <person name="Rao P."/>
            <person name="Ye M."/>
            <person name="Lei B."/>
            <person name="Liao W."/>
            <person name="Wang J."/>
            <person name="Ji L."/>
            <person name="Li Y."/>
            <person name="Guo B."/>
            <person name="Mustafa N.S."/>
            <person name="Li S."/>
            <person name="Yun Q."/>
            <person name="Keller S.R."/>
            <person name="Mao J."/>
            <person name="Zhang R."/>
            <person name="Strauss S.H."/>
        </authorList>
    </citation>
    <scope>NUCLEOTIDE SEQUENCE</scope>
    <source>
        <strain evidence="2">GM15</strain>
        <tissue evidence="2">Leaf</tissue>
    </source>
</reference>
<gene>
    <name evidence="2" type="ORF">POTOM_054325</name>
</gene>
<proteinExistence type="predicted"/>
<dbReference type="Pfam" id="PF25019">
    <property type="entry name" value="LRR_R13L1-DRL21"/>
    <property type="match status" value="1"/>
</dbReference>
<dbReference type="PANTHER" id="PTHR47186:SF28">
    <property type="entry name" value="TIR-NBS-LRR TYPE DISEASE RESISTANCE-LIKE PROTEIN"/>
    <property type="match status" value="1"/>
</dbReference>
<dbReference type="AlphaFoldDB" id="A0A8X7Y3I2"/>
<accession>A0A8X7Y3I2</accession>
<evidence type="ECO:0000313" key="3">
    <source>
        <dbReference type="Proteomes" id="UP000886885"/>
    </source>
</evidence>
<protein>
    <recommendedName>
        <fullName evidence="1">R13L1/DRL21-like LRR repeat region domain-containing protein</fullName>
    </recommendedName>
</protein>
<evidence type="ECO:0000259" key="1">
    <source>
        <dbReference type="Pfam" id="PF25019"/>
    </source>
</evidence>
<comment type="caution">
    <text evidence="2">The sequence shown here is derived from an EMBL/GenBank/DDBJ whole genome shotgun (WGS) entry which is preliminary data.</text>
</comment>
<dbReference type="EMBL" id="JAAWWB010000033">
    <property type="protein sequence ID" value="KAG6743371.1"/>
    <property type="molecule type" value="Genomic_DNA"/>
</dbReference>
<dbReference type="Proteomes" id="UP000886885">
    <property type="component" value="Chromosome 17A"/>
</dbReference>
<dbReference type="InterPro" id="IPR056789">
    <property type="entry name" value="LRR_R13L1-DRL21"/>
</dbReference>
<keyword evidence="3" id="KW-1185">Reference proteome</keyword>
<name>A0A8X7Y3I2_POPTO</name>
<sequence length="211" mass="24216">MLSTPKDALGDNLEGMRDLGKLDLRWSNDSYGSLDERVLHQLKPNMNVRCLVIAGYGGSRFPAWLIDQFLVDLEAYISFKSLESLPFERMPQWCEWIPNVAESEEKAFPRLQVLCIREGPKLKKTPPSHLPSLKELTITKCSQFVLSLPRPTTINKMSLKDSLNDHPHMVKLETLTSCGHSLIVQSCYSLDSLLKEMEQLGYFHHMREIER</sequence>
<dbReference type="PANTHER" id="PTHR47186">
    <property type="entry name" value="LEUCINE-RICH REPEAT-CONTAINING PROTEIN 57"/>
    <property type="match status" value="1"/>
</dbReference>
<evidence type="ECO:0000313" key="2">
    <source>
        <dbReference type="EMBL" id="KAG6743371.1"/>
    </source>
</evidence>
<organism evidence="2 3">
    <name type="scientific">Populus tomentosa</name>
    <name type="common">Chinese white poplar</name>
    <dbReference type="NCBI Taxonomy" id="118781"/>
    <lineage>
        <taxon>Eukaryota</taxon>
        <taxon>Viridiplantae</taxon>
        <taxon>Streptophyta</taxon>
        <taxon>Embryophyta</taxon>
        <taxon>Tracheophyta</taxon>
        <taxon>Spermatophyta</taxon>
        <taxon>Magnoliopsida</taxon>
        <taxon>eudicotyledons</taxon>
        <taxon>Gunneridae</taxon>
        <taxon>Pentapetalae</taxon>
        <taxon>rosids</taxon>
        <taxon>fabids</taxon>
        <taxon>Malpighiales</taxon>
        <taxon>Salicaceae</taxon>
        <taxon>Saliceae</taxon>
        <taxon>Populus</taxon>
    </lineage>
</organism>
<dbReference type="OrthoDB" id="850086at2759"/>
<feature type="domain" description="R13L1/DRL21-like LRR repeat region" evidence="1">
    <location>
        <begin position="4"/>
        <end position="85"/>
    </location>
</feature>